<feature type="region of interest" description="Disordered" evidence="7">
    <location>
        <begin position="75"/>
        <end position="98"/>
    </location>
</feature>
<dbReference type="CDD" id="cd12148">
    <property type="entry name" value="fungal_TF_MHR"/>
    <property type="match status" value="1"/>
</dbReference>
<dbReference type="SMART" id="SM00066">
    <property type="entry name" value="GAL4"/>
    <property type="match status" value="1"/>
</dbReference>
<dbReference type="PANTHER" id="PTHR31001:SF85">
    <property type="entry name" value="ZN(II)2CYS6 TRANSCRIPTION FACTOR (EUROFUNG)"/>
    <property type="match status" value="1"/>
</dbReference>
<evidence type="ECO:0000256" key="5">
    <source>
        <dbReference type="ARBA" id="ARBA00023163"/>
    </source>
</evidence>
<dbReference type="GO" id="GO:0005634">
    <property type="term" value="C:nucleus"/>
    <property type="evidence" value="ECO:0007669"/>
    <property type="project" value="UniProtKB-SubCell"/>
</dbReference>
<keyword evidence="4" id="KW-0238">DNA-binding</keyword>
<feature type="compositionally biased region" description="Polar residues" evidence="7">
    <location>
        <begin position="80"/>
        <end position="98"/>
    </location>
</feature>
<keyword evidence="3" id="KW-0805">Transcription regulation</keyword>
<protein>
    <submittedName>
        <fullName evidence="9">Mitogen-activated protein kinase</fullName>
    </submittedName>
</protein>
<dbReference type="InterPro" id="IPR036864">
    <property type="entry name" value="Zn2-C6_fun-type_DNA-bd_sf"/>
</dbReference>
<comment type="caution">
    <text evidence="9">The sequence shown here is derived from an EMBL/GenBank/DDBJ whole genome shotgun (WGS) entry which is preliminary data.</text>
</comment>
<reference evidence="9" key="1">
    <citation type="journal article" date="2022" name="bioRxiv">
        <title>Deciphering the potential niche of two novel black yeast fungi from a biological soil crust based on their genomes, phenotypes, and melanin regulation.</title>
        <authorList>
            <consortium name="DOE Joint Genome Institute"/>
            <person name="Carr E.C."/>
            <person name="Barton Q."/>
            <person name="Grambo S."/>
            <person name="Sullivan M."/>
            <person name="Renfro C.M."/>
            <person name="Kuo A."/>
            <person name="Pangilinan J."/>
            <person name="Lipzen A."/>
            <person name="Keymanesh K."/>
            <person name="Savage E."/>
            <person name="Barry K."/>
            <person name="Grigoriev I.V."/>
            <person name="Riekhof W.R."/>
            <person name="Harris S.S."/>
        </authorList>
    </citation>
    <scope>NUCLEOTIDE SEQUENCE</scope>
    <source>
        <strain evidence="9">JF 03-4F</strain>
    </source>
</reference>
<evidence type="ECO:0000259" key="8">
    <source>
        <dbReference type="PROSITE" id="PS50048"/>
    </source>
</evidence>
<keyword evidence="2" id="KW-0479">Metal-binding</keyword>
<dbReference type="Pfam" id="PF00172">
    <property type="entry name" value="Zn_clus"/>
    <property type="match status" value="1"/>
</dbReference>
<evidence type="ECO:0000313" key="9">
    <source>
        <dbReference type="EMBL" id="KAI1608804.1"/>
    </source>
</evidence>
<gene>
    <name evidence="9" type="ORF">EDD36DRAFT_499739</name>
</gene>
<organism evidence="9 10">
    <name type="scientific">Exophiala viscosa</name>
    <dbReference type="NCBI Taxonomy" id="2486360"/>
    <lineage>
        <taxon>Eukaryota</taxon>
        <taxon>Fungi</taxon>
        <taxon>Dikarya</taxon>
        <taxon>Ascomycota</taxon>
        <taxon>Pezizomycotina</taxon>
        <taxon>Eurotiomycetes</taxon>
        <taxon>Chaetothyriomycetidae</taxon>
        <taxon>Chaetothyriales</taxon>
        <taxon>Herpotrichiellaceae</taxon>
        <taxon>Exophiala</taxon>
    </lineage>
</organism>
<name>A0AAN6DLS0_9EURO</name>
<dbReference type="GO" id="GO:0000981">
    <property type="term" value="F:DNA-binding transcription factor activity, RNA polymerase II-specific"/>
    <property type="evidence" value="ECO:0007669"/>
    <property type="project" value="InterPro"/>
</dbReference>
<evidence type="ECO:0000256" key="4">
    <source>
        <dbReference type="ARBA" id="ARBA00023125"/>
    </source>
</evidence>
<dbReference type="Proteomes" id="UP001203852">
    <property type="component" value="Unassembled WGS sequence"/>
</dbReference>
<dbReference type="InterPro" id="IPR050613">
    <property type="entry name" value="Sec_Metabolite_Reg"/>
</dbReference>
<dbReference type="SUPFAM" id="SSF57701">
    <property type="entry name" value="Zn2/Cys6 DNA-binding domain"/>
    <property type="match status" value="1"/>
</dbReference>
<feature type="region of interest" description="Disordered" evidence="7">
    <location>
        <begin position="630"/>
        <end position="649"/>
    </location>
</feature>
<keyword evidence="10" id="KW-1185">Reference proteome</keyword>
<dbReference type="EMBL" id="MU404362">
    <property type="protein sequence ID" value="KAI1608804.1"/>
    <property type="molecule type" value="Genomic_DNA"/>
</dbReference>
<dbReference type="AlphaFoldDB" id="A0AAN6DLS0"/>
<evidence type="ECO:0000313" key="10">
    <source>
        <dbReference type="Proteomes" id="UP001203852"/>
    </source>
</evidence>
<keyword evidence="5" id="KW-0804">Transcription</keyword>
<accession>A0AAN6DLS0</accession>
<proteinExistence type="predicted"/>
<evidence type="ECO:0000256" key="6">
    <source>
        <dbReference type="ARBA" id="ARBA00023242"/>
    </source>
</evidence>
<dbReference type="PROSITE" id="PS50048">
    <property type="entry name" value="ZN2_CY6_FUNGAL_2"/>
    <property type="match status" value="1"/>
</dbReference>
<feature type="domain" description="Zn(2)-C6 fungal-type" evidence="8">
    <location>
        <begin position="13"/>
        <end position="42"/>
    </location>
</feature>
<evidence type="ECO:0000256" key="2">
    <source>
        <dbReference type="ARBA" id="ARBA00022723"/>
    </source>
</evidence>
<dbReference type="InterPro" id="IPR007219">
    <property type="entry name" value="XnlR_reg_dom"/>
</dbReference>
<dbReference type="SMART" id="SM00906">
    <property type="entry name" value="Fungal_trans"/>
    <property type="match status" value="1"/>
</dbReference>
<keyword evidence="9" id="KW-0418">Kinase</keyword>
<comment type="subcellular location">
    <subcellularLocation>
        <location evidence="1">Nucleus</location>
    </subcellularLocation>
</comment>
<evidence type="ECO:0000256" key="3">
    <source>
        <dbReference type="ARBA" id="ARBA00023015"/>
    </source>
</evidence>
<dbReference type="InterPro" id="IPR001138">
    <property type="entry name" value="Zn2Cys6_DnaBD"/>
</dbReference>
<dbReference type="PANTHER" id="PTHR31001">
    <property type="entry name" value="UNCHARACTERIZED TRANSCRIPTIONAL REGULATORY PROTEIN"/>
    <property type="match status" value="1"/>
</dbReference>
<keyword evidence="6" id="KW-0539">Nucleus</keyword>
<dbReference type="GO" id="GO:0003677">
    <property type="term" value="F:DNA binding"/>
    <property type="evidence" value="ECO:0007669"/>
    <property type="project" value="UniProtKB-KW"/>
</dbReference>
<feature type="compositionally biased region" description="Basic and acidic residues" evidence="7">
    <location>
        <begin position="630"/>
        <end position="643"/>
    </location>
</feature>
<evidence type="ECO:0000256" key="7">
    <source>
        <dbReference type="SAM" id="MobiDB-lite"/>
    </source>
</evidence>
<dbReference type="GO" id="GO:0006351">
    <property type="term" value="P:DNA-templated transcription"/>
    <property type="evidence" value="ECO:0007669"/>
    <property type="project" value="InterPro"/>
</dbReference>
<dbReference type="Gene3D" id="4.10.240.10">
    <property type="entry name" value="Zn(2)-C6 fungal-type DNA-binding domain"/>
    <property type="match status" value="1"/>
</dbReference>
<dbReference type="CDD" id="cd00067">
    <property type="entry name" value="GAL4"/>
    <property type="match status" value="1"/>
</dbReference>
<keyword evidence="9" id="KW-0808">Transferase</keyword>
<evidence type="ECO:0000256" key="1">
    <source>
        <dbReference type="ARBA" id="ARBA00004123"/>
    </source>
</evidence>
<sequence>MSNASDRPTKAFSCIRCFERKVKCDKQNPCTNCAKSQVECVFRVPPPPRRRKKRLQEDALLERLRQCEDLLKSKGISIDGTPSTTESPTLASDDSTVPPTDDFAAALSRFNVLPQFPASKNGQLLVDRGKSRFIENNLWTTIANEFHANEAIGEHYSEDEDEDGSPIGESSDFIFGYTPSSNNIQHLHPPPEHIMVLWQAYLDNMNPMIKVIHYPTLQQALIQASTHLDNLPRGLEALMFSIYNAAIFSMQDDECGMKLGQSRKVLLARYRHATRKALARAGFLGTSDIQVLQAFMLYLITMREEYDSRTLWTLTGVASRIAQGMGLHRDGTIFGMAPFENEMRRRLWWQLMNLDFRSAELSGSGRFVDIELFDTKPPSNIDDADIWPEMKEPPIPQEKPTEMIACMLRTEFGSFWKEKVTSKKSLGLENLRLSTPWNTTLEDRDVHINELEQRIEEKYLRYCDPSIPIQFMCIIMGRAAMNSMRIMAHHPRKYPDPNQLPASERDLLWKLCMNLVETDNLAHASKGIRKFMWHMNVHFQWQALIYLLDELRTHTLGDKVDKAWEGIGELFQNHWVFVTNNKKPLHVAVGSLCLKAYSAREAALREKTNGVYPKVVPEYIRLLREQRKNVPVKHDASKTEGEPGKPSISGFAAEVSSAATSQWQGDGSTTYSQQQTPLQQNFGPQQPLPAFMPPPATLVPTLPNAPSDEWMFPSDPALMQDLAMADLPMDWAQWDFAMQGFESGSADWSRKG</sequence>
<dbReference type="Pfam" id="PF04082">
    <property type="entry name" value="Fungal_trans"/>
    <property type="match status" value="1"/>
</dbReference>
<dbReference type="GO" id="GO:0016301">
    <property type="term" value="F:kinase activity"/>
    <property type="evidence" value="ECO:0007669"/>
    <property type="project" value="UniProtKB-KW"/>
</dbReference>
<dbReference type="GO" id="GO:0008270">
    <property type="term" value="F:zinc ion binding"/>
    <property type="evidence" value="ECO:0007669"/>
    <property type="project" value="InterPro"/>
</dbReference>